<feature type="region of interest" description="Disordered" evidence="1">
    <location>
        <begin position="1"/>
        <end position="47"/>
    </location>
</feature>
<feature type="region of interest" description="Disordered" evidence="1">
    <location>
        <begin position="78"/>
        <end position="133"/>
    </location>
</feature>
<evidence type="ECO:0000313" key="2">
    <source>
        <dbReference type="EMBL" id="JAC75996.1"/>
    </source>
</evidence>
<feature type="non-terminal residue" evidence="2">
    <location>
        <position position="133"/>
    </location>
</feature>
<proteinExistence type="predicted"/>
<feature type="non-terminal residue" evidence="2">
    <location>
        <position position="1"/>
    </location>
</feature>
<feature type="compositionally biased region" description="Acidic residues" evidence="1">
    <location>
        <begin position="20"/>
        <end position="32"/>
    </location>
</feature>
<dbReference type="AlphaFoldDB" id="A0A061RZL4"/>
<sequence>LAKRTSRVYSSVTSLKTDDDPIPDEAILEDESVPSPSAISHKQQDEDFIEDEVGEVSRKSSAHRKAYEFDRRVSLEEVEEEKTVCSESKPSQPRRESLDAEIAYEEDCCDSSTTKKTSREKKLRTQFTPNNRH</sequence>
<accession>A0A061RZL4</accession>
<gene>
    <name evidence="2" type="ORF">TSPGSL018_21479</name>
</gene>
<dbReference type="EMBL" id="GBEZ01009601">
    <property type="protein sequence ID" value="JAC75996.1"/>
    <property type="molecule type" value="Transcribed_RNA"/>
</dbReference>
<protein>
    <submittedName>
        <fullName evidence="2">Uncharacterized protein</fullName>
    </submittedName>
</protein>
<reference evidence="2" key="1">
    <citation type="submission" date="2014-05" db="EMBL/GenBank/DDBJ databases">
        <title>The transcriptome of the halophilic microalga Tetraselmis sp. GSL018 isolated from the Great Salt Lake, Utah.</title>
        <authorList>
            <person name="Jinkerson R.E."/>
            <person name="D'Adamo S."/>
            <person name="Posewitz M.C."/>
        </authorList>
    </citation>
    <scope>NUCLEOTIDE SEQUENCE</scope>
    <source>
        <strain evidence="2">GSL018</strain>
    </source>
</reference>
<name>A0A061RZL4_9CHLO</name>
<evidence type="ECO:0000256" key="1">
    <source>
        <dbReference type="SAM" id="MobiDB-lite"/>
    </source>
</evidence>
<organism evidence="2">
    <name type="scientific">Tetraselmis sp. GSL018</name>
    <dbReference type="NCBI Taxonomy" id="582737"/>
    <lineage>
        <taxon>Eukaryota</taxon>
        <taxon>Viridiplantae</taxon>
        <taxon>Chlorophyta</taxon>
        <taxon>core chlorophytes</taxon>
        <taxon>Chlorodendrophyceae</taxon>
        <taxon>Chlorodendrales</taxon>
        <taxon>Chlorodendraceae</taxon>
        <taxon>Tetraselmis</taxon>
    </lineage>
</organism>